<proteinExistence type="predicted"/>
<feature type="domain" description="PDZ" evidence="2">
    <location>
        <begin position="91"/>
        <end position="175"/>
    </location>
</feature>
<dbReference type="AlphaFoldDB" id="A0A7S1ALG6"/>
<evidence type="ECO:0000259" key="2">
    <source>
        <dbReference type="PROSITE" id="PS50106"/>
    </source>
</evidence>
<evidence type="ECO:0000313" key="3">
    <source>
        <dbReference type="EMBL" id="CAD8858198.1"/>
    </source>
</evidence>
<feature type="region of interest" description="Disordered" evidence="1">
    <location>
        <begin position="63"/>
        <end position="82"/>
    </location>
</feature>
<dbReference type="InterPro" id="IPR036034">
    <property type="entry name" value="PDZ_sf"/>
</dbReference>
<dbReference type="SUPFAM" id="SSF50156">
    <property type="entry name" value="PDZ domain-like"/>
    <property type="match status" value="1"/>
</dbReference>
<gene>
    <name evidence="3" type="ORF">NSCI0253_LOCUS32551</name>
</gene>
<sequence length="196" mass="21529">MPLHMLQGFSTCCCALAKQASGVPPKEVIDLMPFARTEEEHKLDDPSGVLIQEDGNIQYGHEKSEDQPFREVPSHQSPLTSPREAKRLEYTVHIQRQSETESLGMAVRRQAAEPCLLEVTGINGGCVAAWNTQNPRKKVCVGDELLEVNGMRAQNALDLLDLIKHGTSLQLVFRRSAVPRGDGVKASGRGSENRSS</sequence>
<organism evidence="3">
    <name type="scientific">Noctiluca scintillans</name>
    <name type="common">Sea sparkle</name>
    <name type="synonym">Red tide dinoflagellate</name>
    <dbReference type="NCBI Taxonomy" id="2966"/>
    <lineage>
        <taxon>Eukaryota</taxon>
        <taxon>Sar</taxon>
        <taxon>Alveolata</taxon>
        <taxon>Dinophyceae</taxon>
        <taxon>Noctilucales</taxon>
        <taxon>Noctilucaceae</taxon>
        <taxon>Noctiluca</taxon>
    </lineage>
</organism>
<protein>
    <recommendedName>
        <fullName evidence="2">PDZ domain-containing protein</fullName>
    </recommendedName>
</protein>
<accession>A0A7S1ALG6</accession>
<feature type="compositionally biased region" description="Basic and acidic residues" evidence="1">
    <location>
        <begin position="63"/>
        <end position="73"/>
    </location>
</feature>
<dbReference type="Gene3D" id="2.30.42.10">
    <property type="match status" value="1"/>
</dbReference>
<name>A0A7S1ALG6_NOCSC</name>
<evidence type="ECO:0000256" key="1">
    <source>
        <dbReference type="SAM" id="MobiDB-lite"/>
    </source>
</evidence>
<dbReference type="InterPro" id="IPR001478">
    <property type="entry name" value="PDZ"/>
</dbReference>
<reference evidence="3" key="1">
    <citation type="submission" date="2021-01" db="EMBL/GenBank/DDBJ databases">
        <authorList>
            <person name="Corre E."/>
            <person name="Pelletier E."/>
            <person name="Niang G."/>
            <person name="Scheremetjew M."/>
            <person name="Finn R."/>
            <person name="Kale V."/>
            <person name="Holt S."/>
            <person name="Cochrane G."/>
            <person name="Meng A."/>
            <person name="Brown T."/>
            <person name="Cohen L."/>
        </authorList>
    </citation>
    <scope>NUCLEOTIDE SEQUENCE</scope>
</reference>
<dbReference type="PROSITE" id="PS50106">
    <property type="entry name" value="PDZ"/>
    <property type="match status" value="1"/>
</dbReference>
<dbReference type="EMBL" id="HBFQ01045747">
    <property type="protein sequence ID" value="CAD8858198.1"/>
    <property type="molecule type" value="Transcribed_RNA"/>
</dbReference>